<dbReference type="Proteomes" id="UP000013776">
    <property type="component" value="Unassembled WGS sequence"/>
</dbReference>
<feature type="domain" description="INO80 complex subunit 3 N-terminal" evidence="2">
    <location>
        <begin position="8"/>
        <end position="61"/>
    </location>
</feature>
<feature type="compositionally biased region" description="Polar residues" evidence="1">
    <location>
        <begin position="136"/>
        <end position="152"/>
    </location>
</feature>
<keyword evidence="4" id="KW-1185">Reference proteome</keyword>
<name>R4XAR8_TAPDE</name>
<dbReference type="AlphaFoldDB" id="R4XAR8"/>
<evidence type="ECO:0000313" key="3">
    <source>
        <dbReference type="EMBL" id="CCG81418.1"/>
    </source>
</evidence>
<dbReference type="GO" id="GO:0006338">
    <property type="term" value="P:chromatin remodeling"/>
    <property type="evidence" value="ECO:0007669"/>
    <property type="project" value="InterPro"/>
</dbReference>
<proteinExistence type="predicted"/>
<reference evidence="3 4" key="1">
    <citation type="journal article" date="2013" name="MBio">
        <title>Genome sequencing of the plant pathogen Taphrina deformans, the causal agent of peach leaf curl.</title>
        <authorList>
            <person name="Cisse O.H."/>
            <person name="Almeida J.M.G.C.F."/>
            <person name="Fonseca A."/>
            <person name="Kumar A.A."/>
            <person name="Salojaervi J."/>
            <person name="Overmyer K."/>
            <person name="Hauser P.M."/>
            <person name="Pagni M."/>
        </authorList>
    </citation>
    <scope>NUCLEOTIDE SEQUENCE [LARGE SCALE GENOMIC DNA]</scope>
    <source>
        <strain evidence="4">PYCC 5710 / ATCC 11124 / CBS 356.35 / IMI 108563 / JCM 9778 / NBRC 8474</strain>
    </source>
</reference>
<evidence type="ECO:0000259" key="2">
    <source>
        <dbReference type="Pfam" id="PF14612"/>
    </source>
</evidence>
<dbReference type="EMBL" id="CAHR02000039">
    <property type="protein sequence ID" value="CCG81418.1"/>
    <property type="molecule type" value="Genomic_DNA"/>
</dbReference>
<dbReference type="InterPro" id="IPR032742">
    <property type="entry name" value="Iec3_N"/>
</dbReference>
<dbReference type="GO" id="GO:0031011">
    <property type="term" value="C:Ino80 complex"/>
    <property type="evidence" value="ECO:0007669"/>
    <property type="project" value="InterPro"/>
</dbReference>
<accession>R4XAR8</accession>
<dbReference type="VEuPathDB" id="FungiDB:TAPDE_001185"/>
<comment type="caution">
    <text evidence="3">The sequence shown here is derived from an EMBL/GenBank/DDBJ whole genome shotgun (WGS) entry which is preliminary data.</text>
</comment>
<evidence type="ECO:0000256" key="1">
    <source>
        <dbReference type="SAM" id="MobiDB-lite"/>
    </source>
</evidence>
<feature type="region of interest" description="Disordered" evidence="1">
    <location>
        <begin position="71"/>
        <end position="93"/>
    </location>
</feature>
<protein>
    <recommendedName>
        <fullName evidence="2">INO80 complex subunit 3 N-terminal domain-containing protein</fullName>
    </recommendedName>
</protein>
<gene>
    <name evidence="3" type="ORF">TAPDE_001185</name>
</gene>
<dbReference type="Pfam" id="PF14612">
    <property type="entry name" value="Ino80_Iec3"/>
    <property type="match status" value="1"/>
</dbReference>
<sequence>MPPQALPRSFKRKYKKLHGRFTTIQAATALLEEDLNIATTTALKLIAENDTLLDLLVELNPGKSPVRVQDQLSNDLRDDDSTVDDNTSGEVLDDDYYAAEIPEHFDSLPWNLDLQSFSGSHLEDLAKAAALTITTNAAPAQETPSANPTSRKANARGTISKKRERAEADEEQNGTATKKKKRKSMLIHNNESWTS</sequence>
<evidence type="ECO:0000313" key="4">
    <source>
        <dbReference type="Proteomes" id="UP000013776"/>
    </source>
</evidence>
<feature type="region of interest" description="Disordered" evidence="1">
    <location>
        <begin position="136"/>
        <end position="195"/>
    </location>
</feature>
<organism evidence="3 4">
    <name type="scientific">Taphrina deformans (strain PYCC 5710 / ATCC 11124 / CBS 356.35 / IMI 108563 / JCM 9778 / NBRC 8474)</name>
    <name type="common">Peach leaf curl fungus</name>
    <name type="synonym">Lalaria deformans</name>
    <dbReference type="NCBI Taxonomy" id="1097556"/>
    <lineage>
        <taxon>Eukaryota</taxon>
        <taxon>Fungi</taxon>
        <taxon>Dikarya</taxon>
        <taxon>Ascomycota</taxon>
        <taxon>Taphrinomycotina</taxon>
        <taxon>Taphrinomycetes</taxon>
        <taxon>Taphrinales</taxon>
        <taxon>Taphrinaceae</taxon>
        <taxon>Taphrina</taxon>
    </lineage>
</organism>